<keyword evidence="4 7" id="KW-0812">Transmembrane</keyword>
<comment type="subcellular location">
    <subcellularLocation>
        <location evidence="1">Membrane</location>
        <topology evidence="1">Multi-pass membrane protein</topology>
    </subcellularLocation>
</comment>
<evidence type="ECO:0000313" key="11">
    <source>
        <dbReference type="Proteomes" id="UP000292958"/>
    </source>
</evidence>
<feature type="transmembrane region" description="Helical" evidence="7">
    <location>
        <begin position="162"/>
        <end position="183"/>
    </location>
</feature>
<dbReference type="PANTHER" id="PTHR43840:SF15">
    <property type="entry name" value="MITOCHONDRIAL METAL TRANSPORTER 1-RELATED"/>
    <property type="match status" value="1"/>
</dbReference>
<protein>
    <submittedName>
        <fullName evidence="10">Cation diffusion facilitator family transporter</fullName>
    </submittedName>
</protein>
<dbReference type="SUPFAM" id="SSF160240">
    <property type="entry name" value="Cation efflux protein cytoplasmic domain-like"/>
    <property type="match status" value="3"/>
</dbReference>
<dbReference type="InterPro" id="IPR050291">
    <property type="entry name" value="CDF_Transporter"/>
</dbReference>
<evidence type="ECO:0000256" key="4">
    <source>
        <dbReference type="ARBA" id="ARBA00022692"/>
    </source>
</evidence>
<evidence type="ECO:0000256" key="7">
    <source>
        <dbReference type="SAM" id="Phobius"/>
    </source>
</evidence>
<dbReference type="GO" id="GO:0008324">
    <property type="term" value="F:monoatomic cation transmembrane transporter activity"/>
    <property type="evidence" value="ECO:0007669"/>
    <property type="project" value="InterPro"/>
</dbReference>
<evidence type="ECO:0000256" key="6">
    <source>
        <dbReference type="ARBA" id="ARBA00023136"/>
    </source>
</evidence>
<evidence type="ECO:0000256" key="3">
    <source>
        <dbReference type="ARBA" id="ARBA00022448"/>
    </source>
</evidence>
<keyword evidence="6 7" id="KW-0472">Membrane</keyword>
<dbReference type="Pfam" id="PF01545">
    <property type="entry name" value="Cation_efflux"/>
    <property type="match status" value="1"/>
</dbReference>
<evidence type="ECO:0000313" key="10">
    <source>
        <dbReference type="EMBL" id="RZU40102.1"/>
    </source>
</evidence>
<feature type="domain" description="Cation efflux protein cytoplasmic" evidence="9">
    <location>
        <begin position="405"/>
        <end position="475"/>
    </location>
</feature>
<dbReference type="InterPro" id="IPR036837">
    <property type="entry name" value="Cation_efflux_CTD_sf"/>
</dbReference>
<feature type="transmembrane region" description="Helical" evidence="7">
    <location>
        <begin position="195"/>
        <end position="216"/>
    </location>
</feature>
<feature type="domain" description="Cation efflux protein cytoplasmic" evidence="9">
    <location>
        <begin position="327"/>
        <end position="385"/>
    </location>
</feature>
<dbReference type="GO" id="GO:0016020">
    <property type="term" value="C:membrane"/>
    <property type="evidence" value="ECO:0007669"/>
    <property type="project" value="UniProtKB-SubCell"/>
</dbReference>
<feature type="transmembrane region" description="Helical" evidence="7">
    <location>
        <begin position="120"/>
        <end position="141"/>
    </location>
</feature>
<feature type="transmembrane region" description="Helical" evidence="7">
    <location>
        <begin position="90"/>
        <end position="108"/>
    </location>
</feature>
<dbReference type="Proteomes" id="UP000292958">
    <property type="component" value="Unassembled WGS sequence"/>
</dbReference>
<dbReference type="NCBIfam" id="TIGR01297">
    <property type="entry name" value="CDF"/>
    <property type="match status" value="1"/>
</dbReference>
<evidence type="ECO:0000256" key="2">
    <source>
        <dbReference type="ARBA" id="ARBA00008114"/>
    </source>
</evidence>
<feature type="transmembrane region" description="Helical" evidence="7">
    <location>
        <begin position="21"/>
        <end position="46"/>
    </location>
</feature>
<comment type="caution">
    <text evidence="10">The sequence shown here is derived from an EMBL/GenBank/DDBJ whole genome shotgun (WGS) entry which is preliminary data.</text>
</comment>
<name>A0A4Q7YQR4_9BACT</name>
<keyword evidence="11" id="KW-1185">Reference proteome</keyword>
<sequence>MSSVITSEKSRMAALKEKRSAALFSVLAAFGITALKFLTGILTGSLGMLSEAAHSTVDLIAAGITLFSVQVSDRPADDSHNYGHGKVESLSAFVESVLMLGSCVWIVTEAIRRITSREHLSLTPSPWPFVVLILSIVVDFTRSRKLHKIAIESSSQALEADAIHFGTDIWSSLAVVIGLAASFVGNRWKIPWLELADPFAALVVSGIILHVTWGLARRTIDALLDATPKETREATRGLERELKGIAGVLAVNRFRTRRSGADYFADLTLGLAQNLTFQRTEQITREATAAVERHLPGADVVIHTLPMATGSESVHERVRAVAARMNLSTHDVSVYRFGQKLQVEQHLEVNETMHLQQAHELATRLEAEIKQEIPEVTSILTHIESEPATIEQPESQERDRQLEVRLRRVAAGFPEIQDIHDVMVIRIGAHLQVNCHCTMPDDLPMAKVHAGITALEGAFKLDAPEVDRLLIHPEPATDNRR</sequence>
<dbReference type="AlphaFoldDB" id="A0A4Q7YQR4"/>
<dbReference type="OrthoDB" id="9806522at2"/>
<proteinExistence type="inferred from homology"/>
<dbReference type="PANTHER" id="PTHR43840">
    <property type="entry name" value="MITOCHONDRIAL METAL TRANSPORTER 1-RELATED"/>
    <property type="match status" value="1"/>
</dbReference>
<dbReference type="SUPFAM" id="SSF161111">
    <property type="entry name" value="Cation efflux protein transmembrane domain-like"/>
    <property type="match status" value="1"/>
</dbReference>
<dbReference type="InterPro" id="IPR002524">
    <property type="entry name" value="Cation_efflux"/>
</dbReference>
<feature type="domain" description="Cation efflux protein cytoplasmic" evidence="9">
    <location>
        <begin position="238"/>
        <end position="305"/>
    </location>
</feature>
<feature type="domain" description="Cation efflux protein transmembrane" evidence="8">
    <location>
        <begin position="23"/>
        <end position="224"/>
    </location>
</feature>
<keyword evidence="5 7" id="KW-1133">Transmembrane helix</keyword>
<dbReference type="InterPro" id="IPR058533">
    <property type="entry name" value="Cation_efflux_TM"/>
</dbReference>
<evidence type="ECO:0000259" key="9">
    <source>
        <dbReference type="Pfam" id="PF16916"/>
    </source>
</evidence>
<evidence type="ECO:0000256" key="5">
    <source>
        <dbReference type="ARBA" id="ARBA00022989"/>
    </source>
</evidence>
<dbReference type="InterPro" id="IPR027470">
    <property type="entry name" value="Cation_efflux_CTD"/>
</dbReference>
<dbReference type="RefSeq" id="WP_130418215.1">
    <property type="nucleotide sequence ID" value="NZ_SHKW01000001.1"/>
</dbReference>
<dbReference type="EMBL" id="SHKW01000001">
    <property type="protein sequence ID" value="RZU40102.1"/>
    <property type="molecule type" value="Genomic_DNA"/>
</dbReference>
<gene>
    <name evidence="10" type="ORF">BDD14_1526</name>
</gene>
<comment type="similarity">
    <text evidence="2">Belongs to the cation diffusion facilitator (CDF) transporter (TC 2.A.4) family.</text>
</comment>
<dbReference type="Gene3D" id="3.30.70.1350">
    <property type="entry name" value="Cation efflux protein, cytoplasmic domain"/>
    <property type="match status" value="3"/>
</dbReference>
<dbReference type="Pfam" id="PF16916">
    <property type="entry name" value="ZT_dimer"/>
    <property type="match status" value="3"/>
</dbReference>
<evidence type="ECO:0000259" key="8">
    <source>
        <dbReference type="Pfam" id="PF01545"/>
    </source>
</evidence>
<evidence type="ECO:0000256" key="1">
    <source>
        <dbReference type="ARBA" id="ARBA00004141"/>
    </source>
</evidence>
<organism evidence="10 11">
    <name type="scientific">Edaphobacter modestus</name>
    <dbReference type="NCBI Taxonomy" id="388466"/>
    <lineage>
        <taxon>Bacteria</taxon>
        <taxon>Pseudomonadati</taxon>
        <taxon>Acidobacteriota</taxon>
        <taxon>Terriglobia</taxon>
        <taxon>Terriglobales</taxon>
        <taxon>Acidobacteriaceae</taxon>
        <taxon>Edaphobacter</taxon>
    </lineage>
</organism>
<reference evidence="10 11" key="1">
    <citation type="submission" date="2019-02" db="EMBL/GenBank/DDBJ databases">
        <title>Genomic Encyclopedia of Archaeal and Bacterial Type Strains, Phase II (KMG-II): from individual species to whole genera.</title>
        <authorList>
            <person name="Goeker M."/>
        </authorList>
    </citation>
    <scope>NUCLEOTIDE SEQUENCE [LARGE SCALE GENOMIC DNA]</scope>
    <source>
        <strain evidence="10 11">DSM 18101</strain>
    </source>
</reference>
<keyword evidence="3" id="KW-0813">Transport</keyword>
<dbReference type="InterPro" id="IPR027469">
    <property type="entry name" value="Cation_efflux_TMD_sf"/>
</dbReference>
<accession>A0A4Q7YQR4</accession>
<dbReference type="Gene3D" id="1.20.1510.10">
    <property type="entry name" value="Cation efflux protein transmembrane domain"/>
    <property type="match status" value="1"/>
</dbReference>